<sequence length="283" mass="29570">MSASGPWPLARRGARPVLVLLLICAAGLLGGPTAAATTTTITTTDKSLTAEDSPGTATAAAAPASDGVGTLDACYTFPRTLSRGMSGADVTQLQIRVAGYPGYGQVLALDGSFGPHTEQAVRRFQQAYGLTVDGVAGPQTFNRIYALQSSDCSTANFSFAEMNRCNSNWSGGAVSAATARENARRTMWKLQAMRRAMGDRPITVSSGFRSVSCNNAVGGASNSRHLYGDAADLVGTHSFCALAQQARNHGFNGILGPGYPGHHDHTHVDTRASRFWSAPNCGI</sequence>
<dbReference type="Gene3D" id="1.10.101.10">
    <property type="entry name" value="PGBD-like superfamily/PGBD"/>
    <property type="match status" value="1"/>
</dbReference>
<evidence type="ECO:0000256" key="1">
    <source>
        <dbReference type="SAM" id="SignalP"/>
    </source>
</evidence>
<evidence type="ECO:0000259" key="3">
    <source>
        <dbReference type="Pfam" id="PF08291"/>
    </source>
</evidence>
<dbReference type="InterPro" id="IPR002477">
    <property type="entry name" value="Peptidoglycan-bd-like"/>
</dbReference>
<dbReference type="RefSeq" id="WP_182606221.1">
    <property type="nucleotide sequence ID" value="NZ_VKHT01000279.1"/>
</dbReference>
<evidence type="ECO:0000313" key="4">
    <source>
        <dbReference type="EMBL" id="MBB0244632.1"/>
    </source>
</evidence>
<keyword evidence="5" id="KW-1185">Reference proteome</keyword>
<dbReference type="InterPro" id="IPR036366">
    <property type="entry name" value="PGBDSf"/>
</dbReference>
<dbReference type="Proteomes" id="UP000538929">
    <property type="component" value="Unassembled WGS sequence"/>
</dbReference>
<dbReference type="InterPro" id="IPR013230">
    <property type="entry name" value="Peptidase_M15A_C"/>
</dbReference>
<proteinExistence type="predicted"/>
<dbReference type="Pfam" id="PF08291">
    <property type="entry name" value="Peptidase_M15_3"/>
    <property type="match status" value="1"/>
</dbReference>
<name>A0A7W3Y1T4_9ACTN</name>
<dbReference type="Pfam" id="PF01471">
    <property type="entry name" value="PG_binding_1"/>
    <property type="match status" value="1"/>
</dbReference>
<feature type="domain" description="Peptidase M15A C-terminal" evidence="3">
    <location>
        <begin position="156"/>
        <end position="269"/>
    </location>
</feature>
<dbReference type="SUPFAM" id="SSF47090">
    <property type="entry name" value="PGBD-like"/>
    <property type="match status" value="1"/>
</dbReference>
<evidence type="ECO:0000313" key="5">
    <source>
        <dbReference type="Proteomes" id="UP000538929"/>
    </source>
</evidence>
<dbReference type="EMBL" id="VKHT01000279">
    <property type="protein sequence ID" value="MBB0244632.1"/>
    <property type="molecule type" value="Genomic_DNA"/>
</dbReference>
<dbReference type="InterPro" id="IPR009045">
    <property type="entry name" value="Zn_M74/Hedgehog-like"/>
</dbReference>
<organism evidence="4 5">
    <name type="scientific">Streptomyces alkaliphilus</name>
    <dbReference type="NCBI Taxonomy" id="1472722"/>
    <lineage>
        <taxon>Bacteria</taxon>
        <taxon>Bacillati</taxon>
        <taxon>Actinomycetota</taxon>
        <taxon>Actinomycetes</taxon>
        <taxon>Kitasatosporales</taxon>
        <taxon>Streptomycetaceae</taxon>
        <taxon>Streptomyces</taxon>
    </lineage>
</organism>
<protein>
    <submittedName>
        <fullName evidence="4">Peptidase M15</fullName>
    </submittedName>
</protein>
<reference evidence="5" key="1">
    <citation type="submission" date="2019-10" db="EMBL/GenBank/DDBJ databases">
        <title>Streptomyces sp. nov., a novel actinobacterium isolated from alkaline environment.</title>
        <authorList>
            <person name="Golinska P."/>
        </authorList>
    </citation>
    <scope>NUCLEOTIDE SEQUENCE [LARGE SCALE GENOMIC DNA]</scope>
    <source>
        <strain evidence="5">DSM 42118</strain>
    </source>
</reference>
<dbReference type="Gene3D" id="3.30.1380.10">
    <property type="match status" value="1"/>
</dbReference>
<dbReference type="InterPro" id="IPR036365">
    <property type="entry name" value="PGBD-like_sf"/>
</dbReference>
<keyword evidence="1" id="KW-0732">Signal</keyword>
<gene>
    <name evidence="4" type="ORF">FNQ90_11085</name>
</gene>
<feature type="signal peptide" evidence="1">
    <location>
        <begin position="1"/>
        <end position="35"/>
    </location>
</feature>
<evidence type="ECO:0000259" key="2">
    <source>
        <dbReference type="Pfam" id="PF01471"/>
    </source>
</evidence>
<dbReference type="SUPFAM" id="SSF55166">
    <property type="entry name" value="Hedgehog/DD-peptidase"/>
    <property type="match status" value="1"/>
</dbReference>
<feature type="chain" id="PRO_5039240162" evidence="1">
    <location>
        <begin position="36"/>
        <end position="283"/>
    </location>
</feature>
<comment type="caution">
    <text evidence="4">The sequence shown here is derived from an EMBL/GenBank/DDBJ whole genome shotgun (WGS) entry which is preliminary data.</text>
</comment>
<accession>A0A7W3Y1T4</accession>
<feature type="domain" description="Peptidoglycan binding-like" evidence="2">
    <location>
        <begin position="86"/>
        <end position="143"/>
    </location>
</feature>
<dbReference type="AlphaFoldDB" id="A0A7W3Y1T4"/>